<reference evidence="2 3" key="1">
    <citation type="journal article" date="2017" name="Environ. Microbiol.">
        <title>Decay of the glycolytic pathway and adaptation to intranuclear parasitism within Enterocytozoonidae microsporidia.</title>
        <authorList>
            <person name="Wiredu Boakye D."/>
            <person name="Jaroenlak P."/>
            <person name="Prachumwat A."/>
            <person name="Williams T.A."/>
            <person name="Bateman K.S."/>
            <person name="Itsathitphaisarn O."/>
            <person name="Sritunyalucksana K."/>
            <person name="Paszkiewicz K.H."/>
            <person name="Moore K.A."/>
            <person name="Stentiford G.D."/>
            <person name="Williams B.A."/>
        </authorList>
    </citation>
    <scope>NUCLEOTIDE SEQUENCE [LARGE SCALE GENOMIC DNA]</scope>
    <source>
        <strain evidence="3">canceri</strain>
    </source>
</reference>
<proteinExistence type="predicted"/>
<evidence type="ECO:0000259" key="1">
    <source>
        <dbReference type="Pfam" id="PF17921"/>
    </source>
</evidence>
<dbReference type="AlphaFoldDB" id="A0A1X0QKL9"/>
<comment type="caution">
    <text evidence="2">The sequence shown here is derived from an EMBL/GenBank/DDBJ whole genome shotgun (WGS) entry which is preliminary data.</text>
</comment>
<dbReference type="VEuPathDB" id="MicrosporidiaDB:A0H76_1525"/>
<dbReference type="InterPro" id="IPR041588">
    <property type="entry name" value="Integrase_H2C2"/>
</dbReference>
<evidence type="ECO:0000313" key="3">
    <source>
        <dbReference type="Proteomes" id="UP000192501"/>
    </source>
</evidence>
<dbReference type="Pfam" id="PF17921">
    <property type="entry name" value="Integrase_H2C2"/>
    <property type="match status" value="1"/>
</dbReference>
<evidence type="ECO:0000313" key="2">
    <source>
        <dbReference type="EMBL" id="ORE00322.1"/>
    </source>
</evidence>
<name>A0A1X0QKL9_9MICR</name>
<organism evidence="2 3">
    <name type="scientific">Hepatospora eriocheir</name>
    <dbReference type="NCBI Taxonomy" id="1081669"/>
    <lineage>
        <taxon>Eukaryota</taxon>
        <taxon>Fungi</taxon>
        <taxon>Fungi incertae sedis</taxon>
        <taxon>Microsporidia</taxon>
        <taxon>Hepatosporidae</taxon>
        <taxon>Hepatospora</taxon>
    </lineage>
</organism>
<feature type="domain" description="Integrase zinc-binding" evidence="1">
    <location>
        <begin position="2"/>
        <end position="41"/>
    </location>
</feature>
<gene>
    <name evidence="2" type="ORF">A0H76_1525</name>
</gene>
<dbReference type="Proteomes" id="UP000192501">
    <property type="component" value="Unassembled WGS sequence"/>
</dbReference>
<accession>A0A1X0QKL9</accession>
<dbReference type="EMBL" id="LTAI01000034">
    <property type="protein sequence ID" value="ORE00322.1"/>
    <property type="molecule type" value="Genomic_DNA"/>
</dbReference>
<sequence length="71" mass="8406">MHAGVSKLYNTIRRYYKMEKLKERIEKLSDECEICRVYKNRVVRHEIGKGSLQMNHVNEMISSDITGSFIK</sequence>
<protein>
    <recommendedName>
        <fullName evidence="1">Integrase zinc-binding domain-containing protein</fullName>
    </recommendedName>
</protein>